<dbReference type="AlphaFoldDB" id="A0A284S7R8"/>
<evidence type="ECO:0000313" key="1">
    <source>
        <dbReference type="EMBL" id="SJL17043.1"/>
    </source>
</evidence>
<proteinExistence type="predicted"/>
<evidence type="ECO:0000313" key="2">
    <source>
        <dbReference type="Proteomes" id="UP000219338"/>
    </source>
</evidence>
<protein>
    <submittedName>
        <fullName evidence="1">Uncharacterized protein</fullName>
    </submittedName>
</protein>
<dbReference type="Proteomes" id="UP000219338">
    <property type="component" value="Unassembled WGS sequence"/>
</dbReference>
<name>A0A284S7R8_ARMOS</name>
<reference evidence="2" key="1">
    <citation type="journal article" date="2017" name="Nat. Ecol. Evol.">
        <title>Genome expansion and lineage-specific genetic innovations in the forest pathogenic fungi Armillaria.</title>
        <authorList>
            <person name="Sipos G."/>
            <person name="Prasanna A.N."/>
            <person name="Walter M.C."/>
            <person name="O'Connor E."/>
            <person name="Balint B."/>
            <person name="Krizsan K."/>
            <person name="Kiss B."/>
            <person name="Hess J."/>
            <person name="Varga T."/>
            <person name="Slot J."/>
            <person name="Riley R."/>
            <person name="Boka B."/>
            <person name="Rigling D."/>
            <person name="Barry K."/>
            <person name="Lee J."/>
            <person name="Mihaltcheva S."/>
            <person name="LaButti K."/>
            <person name="Lipzen A."/>
            <person name="Waldron R."/>
            <person name="Moloney N.M."/>
            <person name="Sperisen C."/>
            <person name="Kredics L."/>
            <person name="Vagvoelgyi C."/>
            <person name="Patrignani A."/>
            <person name="Fitzpatrick D."/>
            <person name="Nagy I."/>
            <person name="Doyle S."/>
            <person name="Anderson J.B."/>
            <person name="Grigoriev I.V."/>
            <person name="Gueldener U."/>
            <person name="Muensterkoetter M."/>
            <person name="Nagy L.G."/>
        </authorList>
    </citation>
    <scope>NUCLEOTIDE SEQUENCE [LARGE SCALE GENOMIC DNA]</scope>
    <source>
        <strain evidence="2">C18/9</strain>
    </source>
</reference>
<keyword evidence="2" id="KW-1185">Reference proteome</keyword>
<sequence>MSTKDLLVSSGDGTEHLWWRTHTNLGGDSTRYDYLARTVKAGSTRLCKGIVTQRRIGCRGQRRTDDIGNASRDAQKSLTVLRMSAGLSEISRPRRS</sequence>
<accession>A0A284S7R8</accession>
<gene>
    <name evidence="1" type="ORF">ARMOST_20584</name>
</gene>
<organism evidence="1 2">
    <name type="scientific">Armillaria ostoyae</name>
    <name type="common">Armillaria root rot fungus</name>
    <dbReference type="NCBI Taxonomy" id="47428"/>
    <lineage>
        <taxon>Eukaryota</taxon>
        <taxon>Fungi</taxon>
        <taxon>Dikarya</taxon>
        <taxon>Basidiomycota</taxon>
        <taxon>Agaricomycotina</taxon>
        <taxon>Agaricomycetes</taxon>
        <taxon>Agaricomycetidae</taxon>
        <taxon>Agaricales</taxon>
        <taxon>Marasmiineae</taxon>
        <taxon>Physalacriaceae</taxon>
        <taxon>Armillaria</taxon>
    </lineage>
</organism>
<dbReference type="EMBL" id="FUEG01000040">
    <property type="protein sequence ID" value="SJL17043.1"/>
    <property type="molecule type" value="Genomic_DNA"/>
</dbReference>